<feature type="transmembrane region" description="Helical" evidence="1">
    <location>
        <begin position="109"/>
        <end position="131"/>
    </location>
</feature>
<feature type="transmembrane region" description="Helical" evidence="1">
    <location>
        <begin position="77"/>
        <end position="97"/>
    </location>
</feature>
<protein>
    <submittedName>
        <fullName evidence="2">DUF2871 domain-containing protein</fullName>
    </submittedName>
</protein>
<dbReference type="InterPro" id="IPR021299">
    <property type="entry name" value="DUF2871"/>
</dbReference>
<name>A0ABV6PAG3_9MICC</name>
<gene>
    <name evidence="2" type="ORF">ACFFFR_06895</name>
</gene>
<dbReference type="Pfam" id="PF11070">
    <property type="entry name" value="DUF2871"/>
    <property type="match status" value="1"/>
</dbReference>
<dbReference type="RefSeq" id="WP_377459038.1">
    <property type="nucleotide sequence ID" value="NZ_JBHLUB010000029.1"/>
</dbReference>
<comment type="caution">
    <text evidence="2">The sequence shown here is derived from an EMBL/GenBank/DDBJ whole genome shotgun (WGS) entry which is preliminary data.</text>
</comment>
<evidence type="ECO:0000313" key="2">
    <source>
        <dbReference type="EMBL" id="MFC0582110.1"/>
    </source>
</evidence>
<keyword evidence="3" id="KW-1185">Reference proteome</keyword>
<reference evidence="2 3" key="1">
    <citation type="submission" date="2024-09" db="EMBL/GenBank/DDBJ databases">
        <authorList>
            <person name="Sun Q."/>
            <person name="Mori K."/>
        </authorList>
    </citation>
    <scope>NUCLEOTIDE SEQUENCE [LARGE SCALE GENOMIC DNA]</scope>
    <source>
        <strain evidence="2 3">NCAIM B.02604</strain>
    </source>
</reference>
<feature type="transmembrane region" description="Helical" evidence="1">
    <location>
        <begin position="43"/>
        <end position="65"/>
    </location>
</feature>
<evidence type="ECO:0000256" key="1">
    <source>
        <dbReference type="SAM" id="Phobius"/>
    </source>
</evidence>
<proteinExistence type="predicted"/>
<organism evidence="2 3">
    <name type="scientific">Micrococcoides hystricis</name>
    <dbReference type="NCBI Taxonomy" id="1572761"/>
    <lineage>
        <taxon>Bacteria</taxon>
        <taxon>Bacillati</taxon>
        <taxon>Actinomycetota</taxon>
        <taxon>Actinomycetes</taxon>
        <taxon>Micrococcales</taxon>
        <taxon>Micrococcaceae</taxon>
        <taxon>Micrococcoides</taxon>
    </lineage>
</organism>
<dbReference type="EMBL" id="JBHLUB010000029">
    <property type="protein sequence ID" value="MFC0582110.1"/>
    <property type="molecule type" value="Genomic_DNA"/>
</dbReference>
<keyword evidence="1" id="KW-0812">Transmembrane</keyword>
<sequence>MEKKLLYSSFIWAFIGVASGVYYRELTKFSEFAFDVPQQLSTVHTHLLVLGFIIQLLALVAMKVLRAAPGKAASVFFWFWNIGVLITGGMMVFKGTLQVLGDPANSAAFAGIAGLGHISLTVGLVALFLWLKDALKTDTVRLGEREVVEHV</sequence>
<accession>A0ABV6PAG3</accession>
<evidence type="ECO:0000313" key="3">
    <source>
        <dbReference type="Proteomes" id="UP001589862"/>
    </source>
</evidence>
<keyword evidence="1" id="KW-1133">Transmembrane helix</keyword>
<keyword evidence="1" id="KW-0472">Membrane</keyword>
<dbReference type="Proteomes" id="UP001589862">
    <property type="component" value="Unassembled WGS sequence"/>
</dbReference>
<feature type="transmembrane region" description="Helical" evidence="1">
    <location>
        <begin position="5"/>
        <end position="23"/>
    </location>
</feature>